<keyword evidence="5 6" id="KW-0472">Membrane</keyword>
<gene>
    <name evidence="8" type="ORF">FB381_4284</name>
</gene>
<evidence type="ECO:0000313" key="9">
    <source>
        <dbReference type="Proteomes" id="UP000320209"/>
    </source>
</evidence>
<reference evidence="8 9" key="1">
    <citation type="submission" date="2019-06" db="EMBL/GenBank/DDBJ databases">
        <title>Sequencing the genomes of 1000 actinobacteria strains.</title>
        <authorList>
            <person name="Klenk H.-P."/>
        </authorList>
    </citation>
    <scope>NUCLEOTIDE SEQUENCE [LARGE SCALE GENOMIC DNA]</scope>
    <source>
        <strain evidence="8 9">DSM 25218</strain>
    </source>
</reference>
<keyword evidence="3 6" id="KW-0812">Transmembrane</keyword>
<dbReference type="Pfam" id="PF13190">
    <property type="entry name" value="PDGLE"/>
    <property type="match status" value="1"/>
</dbReference>
<accession>A0A543ACQ2</accession>
<proteinExistence type="predicted"/>
<protein>
    <submittedName>
        <fullName evidence="8">Cobalt/nickel transport protein</fullName>
    </submittedName>
</protein>
<name>A0A543ACQ2_9ACTN</name>
<comment type="subcellular location">
    <subcellularLocation>
        <location evidence="1">Cell membrane</location>
    </subcellularLocation>
</comment>
<comment type="caution">
    <text evidence="8">The sequence shown here is derived from an EMBL/GenBank/DDBJ whole genome shotgun (WGS) entry which is preliminary data.</text>
</comment>
<evidence type="ECO:0000256" key="2">
    <source>
        <dbReference type="ARBA" id="ARBA00022475"/>
    </source>
</evidence>
<dbReference type="InterPro" id="IPR025937">
    <property type="entry name" value="PDGLE_dom"/>
</dbReference>
<organism evidence="8 9">
    <name type="scientific">Nocardioides albertanoniae</name>
    <dbReference type="NCBI Taxonomy" id="1175486"/>
    <lineage>
        <taxon>Bacteria</taxon>
        <taxon>Bacillati</taxon>
        <taxon>Actinomycetota</taxon>
        <taxon>Actinomycetes</taxon>
        <taxon>Propionibacteriales</taxon>
        <taxon>Nocardioidaceae</taxon>
        <taxon>Nocardioides</taxon>
    </lineage>
</organism>
<evidence type="ECO:0000259" key="7">
    <source>
        <dbReference type="Pfam" id="PF13190"/>
    </source>
</evidence>
<sequence length="116" mass="11525">MNASTKNGQKRAVPFKWVAIGIAVVALLLAGVVSYYASADPDGLEYVAGKTGFLDSASNHGAADGPLADYSAKGVDNSRLSGGLAGVIGTVVVLVGAGGLALVVRRRSSSSSSSGE</sequence>
<evidence type="ECO:0000256" key="5">
    <source>
        <dbReference type="ARBA" id="ARBA00023136"/>
    </source>
</evidence>
<dbReference type="RefSeq" id="WP_141782130.1">
    <property type="nucleotide sequence ID" value="NZ_VFOV01000001.1"/>
</dbReference>
<dbReference type="OrthoDB" id="4843785at2"/>
<dbReference type="EMBL" id="VFOV01000001">
    <property type="protein sequence ID" value="TQL70354.1"/>
    <property type="molecule type" value="Genomic_DNA"/>
</dbReference>
<feature type="transmembrane region" description="Helical" evidence="6">
    <location>
        <begin position="12"/>
        <end position="37"/>
    </location>
</feature>
<dbReference type="AlphaFoldDB" id="A0A543ACQ2"/>
<evidence type="ECO:0000313" key="8">
    <source>
        <dbReference type="EMBL" id="TQL70354.1"/>
    </source>
</evidence>
<keyword evidence="2" id="KW-1003">Cell membrane</keyword>
<keyword evidence="9" id="KW-1185">Reference proteome</keyword>
<evidence type="ECO:0000256" key="6">
    <source>
        <dbReference type="SAM" id="Phobius"/>
    </source>
</evidence>
<evidence type="ECO:0000256" key="3">
    <source>
        <dbReference type="ARBA" id="ARBA00022692"/>
    </source>
</evidence>
<dbReference type="GO" id="GO:0005886">
    <property type="term" value="C:plasma membrane"/>
    <property type="evidence" value="ECO:0007669"/>
    <property type="project" value="UniProtKB-SubCell"/>
</dbReference>
<feature type="transmembrane region" description="Helical" evidence="6">
    <location>
        <begin position="83"/>
        <end position="104"/>
    </location>
</feature>
<dbReference type="Proteomes" id="UP000320209">
    <property type="component" value="Unassembled WGS sequence"/>
</dbReference>
<feature type="domain" description="PDGLE" evidence="7">
    <location>
        <begin position="17"/>
        <end position="106"/>
    </location>
</feature>
<evidence type="ECO:0000256" key="1">
    <source>
        <dbReference type="ARBA" id="ARBA00004236"/>
    </source>
</evidence>
<evidence type="ECO:0000256" key="4">
    <source>
        <dbReference type="ARBA" id="ARBA00022989"/>
    </source>
</evidence>
<keyword evidence="4 6" id="KW-1133">Transmembrane helix</keyword>